<organism evidence="3 4">
    <name type="scientific">Frondihabitans cladoniiphilus</name>
    <dbReference type="NCBI Taxonomy" id="715785"/>
    <lineage>
        <taxon>Bacteria</taxon>
        <taxon>Bacillati</taxon>
        <taxon>Actinomycetota</taxon>
        <taxon>Actinomycetes</taxon>
        <taxon>Micrococcales</taxon>
        <taxon>Microbacteriaceae</taxon>
        <taxon>Frondihabitans</taxon>
    </lineage>
</organism>
<feature type="transmembrane region" description="Helical" evidence="2">
    <location>
        <begin position="98"/>
        <end position="119"/>
    </location>
</feature>
<comment type="caution">
    <text evidence="3">The sequence shown here is derived from an EMBL/GenBank/DDBJ whole genome shotgun (WGS) entry which is preliminary data.</text>
</comment>
<keyword evidence="2" id="KW-0812">Transmembrane</keyword>
<dbReference type="RefSeq" id="WP_345376960.1">
    <property type="nucleotide sequence ID" value="NZ_BAABLM010000010.1"/>
</dbReference>
<dbReference type="InterPro" id="IPR021403">
    <property type="entry name" value="DUF3043"/>
</dbReference>
<sequence>MAKAPIVSPDNSAETSTIKGKEAQNTGKGRPTPTRKEREAANLRPLVAVGKEERKAQRDRVADQRNRARIGLANGEEKFLPARDKGPQRKYVRDYIDARWSVGELMIPVMVIILISSLIPKAQAVTLYVLWAFVVVAVVDCLLVGQRIHTKLAAKYGKENVERGLRWYASMRALQLKIMRMPKSQIKRGQYPEL</sequence>
<evidence type="ECO:0000256" key="1">
    <source>
        <dbReference type="SAM" id="MobiDB-lite"/>
    </source>
</evidence>
<evidence type="ECO:0008006" key="5">
    <source>
        <dbReference type="Google" id="ProtNLM"/>
    </source>
</evidence>
<accession>A0ABP8W839</accession>
<dbReference type="Proteomes" id="UP001501295">
    <property type="component" value="Unassembled WGS sequence"/>
</dbReference>
<reference evidence="4" key="1">
    <citation type="journal article" date="2019" name="Int. J. Syst. Evol. Microbiol.">
        <title>The Global Catalogue of Microorganisms (GCM) 10K type strain sequencing project: providing services to taxonomists for standard genome sequencing and annotation.</title>
        <authorList>
            <consortium name="The Broad Institute Genomics Platform"/>
            <consortium name="The Broad Institute Genome Sequencing Center for Infectious Disease"/>
            <person name="Wu L."/>
            <person name="Ma J."/>
        </authorList>
    </citation>
    <scope>NUCLEOTIDE SEQUENCE [LARGE SCALE GENOMIC DNA]</scope>
    <source>
        <strain evidence="4">JCM 18956</strain>
    </source>
</reference>
<protein>
    <recommendedName>
        <fullName evidence="5">DUF3043 family protein</fullName>
    </recommendedName>
</protein>
<keyword evidence="2" id="KW-0472">Membrane</keyword>
<feature type="compositionally biased region" description="Polar residues" evidence="1">
    <location>
        <begin position="9"/>
        <end position="27"/>
    </location>
</feature>
<evidence type="ECO:0000313" key="4">
    <source>
        <dbReference type="Proteomes" id="UP001501295"/>
    </source>
</evidence>
<keyword evidence="4" id="KW-1185">Reference proteome</keyword>
<dbReference type="EMBL" id="BAABLM010000010">
    <property type="protein sequence ID" value="GAA4683984.1"/>
    <property type="molecule type" value="Genomic_DNA"/>
</dbReference>
<feature type="transmembrane region" description="Helical" evidence="2">
    <location>
        <begin position="125"/>
        <end position="145"/>
    </location>
</feature>
<name>A0ABP8W839_9MICO</name>
<dbReference type="Pfam" id="PF11241">
    <property type="entry name" value="DUF3043"/>
    <property type="match status" value="1"/>
</dbReference>
<gene>
    <name evidence="3" type="ORF">GCM10025780_32240</name>
</gene>
<proteinExistence type="predicted"/>
<keyword evidence="2" id="KW-1133">Transmembrane helix</keyword>
<evidence type="ECO:0000256" key="2">
    <source>
        <dbReference type="SAM" id="Phobius"/>
    </source>
</evidence>
<feature type="region of interest" description="Disordered" evidence="1">
    <location>
        <begin position="1"/>
        <end position="44"/>
    </location>
</feature>
<evidence type="ECO:0000313" key="3">
    <source>
        <dbReference type="EMBL" id="GAA4683984.1"/>
    </source>
</evidence>